<dbReference type="PANTHER" id="PTHR17985">
    <property type="entry name" value="SER/THR-RICH PROTEIN T10 IN DGCR REGION"/>
    <property type="match status" value="1"/>
</dbReference>
<dbReference type="InterPro" id="IPR008551">
    <property type="entry name" value="TANGO2"/>
</dbReference>
<reference evidence="1 2" key="1">
    <citation type="submission" date="2018-02" db="EMBL/GenBank/DDBJ databases">
        <title>Genomic analysis of the strain RR4-38 isolated from a seawater recirculating aquaculture system.</title>
        <authorList>
            <person name="Kim Y.-S."/>
            <person name="Jang Y.H."/>
            <person name="Kim K.-H."/>
        </authorList>
    </citation>
    <scope>NUCLEOTIDE SEQUENCE [LARGE SCALE GENOMIC DNA]</scope>
    <source>
        <strain evidence="1 2">RR4-38</strain>
    </source>
</reference>
<organism evidence="1 2">
    <name type="scientific">Pukyongia salina</name>
    <dbReference type="NCBI Taxonomy" id="2094025"/>
    <lineage>
        <taxon>Bacteria</taxon>
        <taxon>Pseudomonadati</taxon>
        <taxon>Bacteroidota</taxon>
        <taxon>Flavobacteriia</taxon>
        <taxon>Flavobacteriales</taxon>
        <taxon>Flavobacteriaceae</taxon>
        <taxon>Pukyongia</taxon>
    </lineage>
</organism>
<protein>
    <recommendedName>
        <fullName evidence="3">NRDE family protein</fullName>
    </recommendedName>
</protein>
<evidence type="ECO:0000313" key="2">
    <source>
        <dbReference type="Proteomes" id="UP000238442"/>
    </source>
</evidence>
<dbReference type="KEGG" id="aue:C5O00_08775"/>
<dbReference type="AlphaFoldDB" id="A0A2S0HX55"/>
<gene>
    <name evidence="1" type="ORF">C5O00_08775</name>
</gene>
<dbReference type="Proteomes" id="UP000238442">
    <property type="component" value="Chromosome"/>
</dbReference>
<evidence type="ECO:0000313" key="1">
    <source>
        <dbReference type="EMBL" id="AVI51261.1"/>
    </source>
</evidence>
<proteinExistence type="predicted"/>
<keyword evidence="2" id="KW-1185">Reference proteome</keyword>
<dbReference type="RefSeq" id="WP_105216502.1">
    <property type="nucleotide sequence ID" value="NZ_CP027062.1"/>
</dbReference>
<accession>A0A2S0HX55</accession>
<evidence type="ECO:0008006" key="3">
    <source>
        <dbReference type="Google" id="ProtNLM"/>
    </source>
</evidence>
<dbReference type="Pfam" id="PF05742">
    <property type="entry name" value="TANGO2"/>
    <property type="match status" value="1"/>
</dbReference>
<sequence>MCTLTFMPQSDGGFVITSNRDEAPGRETLMPAIYEQDGSRLLFPKDVLAGGTWIGISDQKRFVSLMNGGFTAHKREPSYRMSRGVIVTTLLAADSLLGAIEAFSFSGIEPFTLVAVDYSETLQVFELVWDGENSHLSEKPLAPAIWSSSLLYSEEMKKKREKWFANFLFEHIHPTAEQLLQFHKTAGESDPRTDLIMDRGFVKTKSITQIVASGSIEMYYEDLQKEKKERYRL</sequence>
<dbReference type="PANTHER" id="PTHR17985:SF8">
    <property type="entry name" value="TRANSPORT AND GOLGI ORGANIZATION PROTEIN 2 HOMOLOG"/>
    <property type="match status" value="1"/>
</dbReference>
<dbReference type="EMBL" id="CP027062">
    <property type="protein sequence ID" value="AVI51261.1"/>
    <property type="molecule type" value="Genomic_DNA"/>
</dbReference>
<name>A0A2S0HX55_9FLAO</name>
<dbReference type="OrthoDB" id="4380123at2"/>